<reference evidence="3 4" key="1">
    <citation type="journal article" date="2019" name="Nat. Plants">
        <title>Stout camphor tree genome fills gaps in understanding of flowering plant genome evolution.</title>
        <authorList>
            <person name="Chaw S.M."/>
            <person name="Liu Y.C."/>
            <person name="Wu Y.W."/>
            <person name="Wang H.Y."/>
            <person name="Lin C.I."/>
            <person name="Wu C.S."/>
            <person name="Ke H.M."/>
            <person name="Chang L.Y."/>
            <person name="Hsu C.Y."/>
            <person name="Yang H.T."/>
            <person name="Sudianto E."/>
            <person name="Hsu M.H."/>
            <person name="Wu K.P."/>
            <person name="Wang L.N."/>
            <person name="Leebens-Mack J.H."/>
            <person name="Tsai I.J."/>
        </authorList>
    </citation>
    <scope>NUCLEOTIDE SEQUENCE [LARGE SCALE GENOMIC DNA]</scope>
    <source>
        <strain evidence="4">cv. Chaw 1501</strain>
        <tissue evidence="3">Young leaves</tissue>
    </source>
</reference>
<feature type="repeat" description="PPR" evidence="2">
    <location>
        <begin position="467"/>
        <end position="501"/>
    </location>
</feature>
<dbReference type="InterPro" id="IPR046848">
    <property type="entry name" value="E_motif"/>
</dbReference>
<dbReference type="SUPFAM" id="SSF48452">
    <property type="entry name" value="TPR-like"/>
    <property type="match status" value="1"/>
</dbReference>
<dbReference type="GO" id="GO:0003723">
    <property type="term" value="F:RNA binding"/>
    <property type="evidence" value="ECO:0007669"/>
    <property type="project" value="InterPro"/>
</dbReference>
<organism evidence="3 4">
    <name type="scientific">Cinnamomum micranthum f. kanehirae</name>
    <dbReference type="NCBI Taxonomy" id="337451"/>
    <lineage>
        <taxon>Eukaryota</taxon>
        <taxon>Viridiplantae</taxon>
        <taxon>Streptophyta</taxon>
        <taxon>Embryophyta</taxon>
        <taxon>Tracheophyta</taxon>
        <taxon>Spermatophyta</taxon>
        <taxon>Magnoliopsida</taxon>
        <taxon>Magnoliidae</taxon>
        <taxon>Laurales</taxon>
        <taxon>Lauraceae</taxon>
        <taxon>Cinnamomum</taxon>
    </lineage>
</organism>
<keyword evidence="1" id="KW-0677">Repeat</keyword>
<protein>
    <submittedName>
        <fullName evidence="3">Pentatricopeptide repeat-containing-like protein</fullName>
    </submittedName>
</protein>
<dbReference type="GO" id="GO:0009451">
    <property type="term" value="P:RNA modification"/>
    <property type="evidence" value="ECO:0007669"/>
    <property type="project" value="InterPro"/>
</dbReference>
<dbReference type="EMBL" id="QPKB01000012">
    <property type="protein sequence ID" value="RWR96836.1"/>
    <property type="molecule type" value="Genomic_DNA"/>
</dbReference>
<proteinExistence type="predicted"/>
<feature type="repeat" description="PPR" evidence="2">
    <location>
        <begin position="268"/>
        <end position="302"/>
    </location>
</feature>
<sequence length="796" mass="89131">MESCCPCILHTLIPKGSIFLHLPKFSHPKSSSRWKTPTNPLYSRPISLLKQKPTSQDTKSTGFELDSQGGNSKITLGLEESGLKWASDEIRVEKISNSCTTGAMYTRVLRRFVECKRLVEARDLYFEMKEEGFDPGVVLETAVIDMFMKSGWVSDAFRVFDSMSERNVVTWTSIISGCVLNHRQEVAFELFVDMMESGVLPNDFTFNVALQACADRAAVDLGKQVHSLVIRAGFEGDSRIGNCLIDFYSKCCLISEARKVFSRMEKPDLVSFTSMIMGFCKNNLFESAVSLLDKMRWLGFDPNEHTITSILASCVSVLGEQIHTYMIKTLLHQSIYSASALIEFYSRRNSVEKAKMVFDKLEARNVVTWSTMISCFLRNGLVADALELFCEMTYSGIKPNEYTFATVIGACGFFSESMTLGLQLHCLIIKLNLGSDDRIFNSLLTMYARNGMVEELSRVFDKIQDPDIVSWCAVISGYSQNGLSEKSTGLLCVMHRKGVKPNEYAFSSALASCANLALLDQGRLFHSLALKLGWDFDICVGNALVNMYAKSGSIYDARLAFDGMPGHDVLSWNTLIHGYAQHGHGVEALRVFDEMVESGCVKPNHATFVGVLSACNHVGYLEEALWYFRAMDSHYSVPPSLSHYACIVDMMGRAGRLNEAAQIIDKMPFEPDSVIWKSLLGSCAVHKNLELGKIAAMRAIELSPKDSANYILISNLHAAFGEWENAEQMRKMMEENGVKKDAGWSWIEICSEVHAFTARDRSHPRTEAIYNQLDKLIKEIKEDGYPPDLSFAIYDL</sequence>
<evidence type="ECO:0000256" key="1">
    <source>
        <dbReference type="ARBA" id="ARBA00022737"/>
    </source>
</evidence>
<dbReference type="AlphaFoldDB" id="A0A443Q1C7"/>
<dbReference type="InterPro" id="IPR011990">
    <property type="entry name" value="TPR-like_helical_dom_sf"/>
</dbReference>
<dbReference type="FunFam" id="1.25.40.10:FF:000285">
    <property type="entry name" value="Pentatricopeptide repeat-containing protein, chloroplastic"/>
    <property type="match status" value="1"/>
</dbReference>
<evidence type="ECO:0000313" key="4">
    <source>
        <dbReference type="Proteomes" id="UP000283530"/>
    </source>
</evidence>
<dbReference type="STRING" id="337451.A0A443Q1C7"/>
<feature type="repeat" description="PPR" evidence="2">
    <location>
        <begin position="568"/>
        <end position="602"/>
    </location>
</feature>
<dbReference type="FunFam" id="1.25.40.10:FF:000031">
    <property type="entry name" value="Pentatricopeptide repeat-containing protein mitochondrial"/>
    <property type="match status" value="1"/>
</dbReference>
<dbReference type="OrthoDB" id="185373at2759"/>
<dbReference type="Pfam" id="PF20431">
    <property type="entry name" value="E_motif"/>
    <property type="match status" value="1"/>
</dbReference>
<dbReference type="FunFam" id="1.25.40.10:FF:000366">
    <property type="entry name" value="Pentatricopeptide (PPR) repeat-containing protein"/>
    <property type="match status" value="1"/>
</dbReference>
<name>A0A443Q1C7_9MAGN</name>
<feature type="repeat" description="PPR" evidence="2">
    <location>
        <begin position="101"/>
        <end position="135"/>
    </location>
</feature>
<dbReference type="InterPro" id="IPR002885">
    <property type="entry name" value="PPR_rpt"/>
</dbReference>
<feature type="repeat" description="PPR" evidence="2">
    <location>
        <begin position="365"/>
        <end position="399"/>
    </location>
</feature>
<dbReference type="Proteomes" id="UP000283530">
    <property type="component" value="Unassembled WGS sequence"/>
</dbReference>
<dbReference type="NCBIfam" id="TIGR00756">
    <property type="entry name" value="PPR"/>
    <property type="match status" value="7"/>
</dbReference>
<dbReference type="Pfam" id="PF20430">
    <property type="entry name" value="Eplus_motif"/>
    <property type="match status" value="1"/>
</dbReference>
<dbReference type="FunFam" id="1.25.40.10:FF:000343">
    <property type="entry name" value="Pentatricopeptide repeat-containing protein At3g58590"/>
    <property type="match status" value="1"/>
</dbReference>
<evidence type="ECO:0000313" key="3">
    <source>
        <dbReference type="EMBL" id="RWR96836.1"/>
    </source>
</evidence>
<dbReference type="Pfam" id="PF01535">
    <property type="entry name" value="PPR"/>
    <property type="match status" value="3"/>
</dbReference>
<dbReference type="Gene3D" id="1.25.40.10">
    <property type="entry name" value="Tetratricopeptide repeat domain"/>
    <property type="match status" value="5"/>
</dbReference>
<dbReference type="PANTHER" id="PTHR24015">
    <property type="entry name" value="OS07G0578800 PROTEIN-RELATED"/>
    <property type="match status" value="1"/>
</dbReference>
<keyword evidence="4" id="KW-1185">Reference proteome</keyword>
<accession>A0A443Q1C7</accession>
<dbReference type="PROSITE" id="PS51375">
    <property type="entry name" value="PPR"/>
    <property type="match status" value="6"/>
</dbReference>
<comment type="caution">
    <text evidence="3">The sequence shown here is derived from an EMBL/GenBank/DDBJ whole genome shotgun (WGS) entry which is preliminary data.</text>
</comment>
<dbReference type="InterPro" id="IPR046960">
    <property type="entry name" value="PPR_At4g14850-like_plant"/>
</dbReference>
<evidence type="ECO:0000256" key="2">
    <source>
        <dbReference type="PROSITE-ProRule" id="PRU00708"/>
    </source>
</evidence>
<dbReference type="Pfam" id="PF13041">
    <property type="entry name" value="PPR_2"/>
    <property type="match status" value="5"/>
</dbReference>
<dbReference type="InterPro" id="IPR046849">
    <property type="entry name" value="E2_motif"/>
</dbReference>
<dbReference type="FunFam" id="1.25.40.10:FF:000344">
    <property type="entry name" value="Pentatricopeptide repeat-containing protein"/>
    <property type="match status" value="1"/>
</dbReference>
<gene>
    <name evidence="3" type="ORF">CKAN_02623900</name>
</gene>
<dbReference type="PANTHER" id="PTHR24015:SF1700">
    <property type="entry name" value="OS03G0844000 PROTEIN"/>
    <property type="match status" value="1"/>
</dbReference>
<dbReference type="GO" id="GO:0005739">
    <property type="term" value="C:mitochondrion"/>
    <property type="evidence" value="ECO:0007669"/>
    <property type="project" value="TreeGrafter"/>
</dbReference>
<feature type="repeat" description="PPR" evidence="2">
    <location>
        <begin position="167"/>
        <end position="201"/>
    </location>
</feature>